<dbReference type="InterPro" id="IPR002173">
    <property type="entry name" value="Carboh/pur_kinase_PfkB_CS"/>
</dbReference>
<dbReference type="GO" id="GO:0006974">
    <property type="term" value="P:DNA damage response"/>
    <property type="evidence" value="ECO:0007669"/>
    <property type="project" value="TreeGrafter"/>
</dbReference>
<dbReference type="SUPFAM" id="SSF53613">
    <property type="entry name" value="Ribokinase-like"/>
    <property type="match status" value="1"/>
</dbReference>
<dbReference type="EMBL" id="CP069194">
    <property type="protein sequence ID" value="QRG81487.1"/>
    <property type="molecule type" value="Genomic_DNA"/>
</dbReference>
<comment type="pathway">
    <text evidence="7">Carbohydrate acid metabolism; 2-dehydro-3-deoxy-D-gluconate degradation; D-glyceraldehyde 3-phosphate and pyruvate from 2-dehydro-3-deoxy-D-gluconate: step 1/2.</text>
</comment>
<dbReference type="AlphaFoldDB" id="A0AA92R5J8"/>
<proteinExistence type="inferred from homology"/>
<keyword evidence="2" id="KW-0808">Transferase</keyword>
<evidence type="ECO:0000256" key="5">
    <source>
        <dbReference type="ARBA" id="ARBA00022840"/>
    </source>
</evidence>
<dbReference type="InterPro" id="IPR050306">
    <property type="entry name" value="PfkB_Carbo_kinase"/>
</dbReference>
<dbReference type="CDD" id="cd01166">
    <property type="entry name" value="KdgK"/>
    <property type="match status" value="1"/>
</dbReference>
<evidence type="ECO:0000256" key="2">
    <source>
        <dbReference type="ARBA" id="ARBA00022679"/>
    </source>
</evidence>
<dbReference type="Gene3D" id="3.40.1190.20">
    <property type="match status" value="1"/>
</dbReference>
<evidence type="ECO:0000256" key="3">
    <source>
        <dbReference type="ARBA" id="ARBA00022741"/>
    </source>
</evidence>
<evidence type="ECO:0000313" key="16">
    <source>
        <dbReference type="EMBL" id="QRG81487.1"/>
    </source>
</evidence>
<keyword evidence="3" id="KW-0547">Nucleotide-binding</keyword>
<comment type="catalytic activity">
    <reaction evidence="9">
        <text>2-dehydro-3-deoxy-D-gluconate + ATP = 2-dehydro-3-deoxy-6-phospho-D-gluconate + ADP + H(+)</text>
        <dbReference type="Rhea" id="RHEA:14797"/>
        <dbReference type="ChEBI" id="CHEBI:15378"/>
        <dbReference type="ChEBI" id="CHEBI:30616"/>
        <dbReference type="ChEBI" id="CHEBI:57569"/>
        <dbReference type="ChEBI" id="CHEBI:57990"/>
        <dbReference type="ChEBI" id="CHEBI:456216"/>
        <dbReference type="EC" id="2.7.1.45"/>
    </reaction>
</comment>
<geneLocation type="plasmid" evidence="16 17">
    <name>pSLV18-213K</name>
</geneLocation>
<name>A0AA92R5J8_9VIBR</name>
<evidence type="ECO:0000256" key="9">
    <source>
        <dbReference type="ARBA" id="ARBA00050729"/>
    </source>
</evidence>
<evidence type="ECO:0000256" key="6">
    <source>
        <dbReference type="ARBA" id="ARBA00023277"/>
    </source>
</evidence>
<accession>A0AA92R5J8</accession>
<dbReference type="GO" id="GO:0042840">
    <property type="term" value="P:D-glucuronate catabolic process"/>
    <property type="evidence" value="ECO:0007669"/>
    <property type="project" value="TreeGrafter"/>
</dbReference>
<dbReference type="PANTHER" id="PTHR43085:SF15">
    <property type="entry name" value="2-DEHYDRO-3-DEOXYGLUCONOKINASE"/>
    <property type="match status" value="1"/>
</dbReference>
<evidence type="ECO:0000256" key="12">
    <source>
        <dbReference type="ARBA" id="ARBA00067931"/>
    </source>
</evidence>
<dbReference type="FunFam" id="3.40.1190.20:FF:000011">
    <property type="entry name" value="2-dehydro-3-deoxygluconokinase, putative"/>
    <property type="match status" value="1"/>
</dbReference>
<gene>
    <name evidence="16" type="ORF">JOS67_00505</name>
</gene>
<sequence length="318" mass="35076">MTTFSDKKIAILGECMIELSGQPFSTQEQRFGGDTLNTALYLSRLAPEVHPAYITVLGVDNYSKHMKTAWEDEGIDCSLVMTNQDKLPALYAIELAADGERSFQYWRNDSAARYLCQNERYSCVMNSLATFDLVYLSGISLAILPEEDKQTLLDSLHVLKAQGVKVAVDSNYRPRLWAGKEHAIQWLEKLYRLADIALVTCDDEALLLGENISPEALTTRLRNLGVSEVIVKLGKDGAMFSDSEHNVAVATGNVVTNVVDTTAAGDSFNAGFLAAWATGRTLKECCHWGNKLAAEVIQHKGAIIPAENTRYITSMMNL</sequence>
<dbReference type="InterPro" id="IPR011611">
    <property type="entry name" value="PfkB_dom"/>
</dbReference>
<evidence type="ECO:0000256" key="8">
    <source>
        <dbReference type="ARBA" id="ARBA00044254"/>
    </source>
</evidence>
<evidence type="ECO:0000256" key="4">
    <source>
        <dbReference type="ARBA" id="ARBA00022777"/>
    </source>
</evidence>
<dbReference type="EC" id="2.7.1.45" evidence="11"/>
<evidence type="ECO:0000313" key="17">
    <source>
        <dbReference type="Proteomes" id="UP000596337"/>
    </source>
</evidence>
<evidence type="ECO:0000256" key="13">
    <source>
        <dbReference type="ARBA" id="ARBA00075711"/>
    </source>
</evidence>
<reference evidence="16 17" key="1">
    <citation type="submission" date="2021-01" db="EMBL/GenBank/DDBJ databases">
        <title>Characterization of a novel blaVMB-2- harboring plasmid in Vibrio diabolicus.</title>
        <authorList>
            <person name="Liu M."/>
        </authorList>
    </citation>
    <scope>NUCLEOTIDE SEQUENCE [LARGE SCALE GENOMIC DNA]</scope>
    <source>
        <strain evidence="16 17">SLV18</strain>
        <plasmid evidence="16 17">pSLV18-213K</plasmid>
    </source>
</reference>
<dbReference type="GO" id="GO:0005524">
    <property type="term" value="F:ATP binding"/>
    <property type="evidence" value="ECO:0007669"/>
    <property type="project" value="UniProtKB-KW"/>
</dbReference>
<feature type="domain" description="Carbohydrate kinase PfkB" evidence="15">
    <location>
        <begin position="7"/>
        <end position="307"/>
    </location>
</feature>
<evidence type="ECO:0000259" key="15">
    <source>
        <dbReference type="Pfam" id="PF00294"/>
    </source>
</evidence>
<dbReference type="GO" id="GO:0005829">
    <property type="term" value="C:cytosol"/>
    <property type="evidence" value="ECO:0007669"/>
    <property type="project" value="TreeGrafter"/>
</dbReference>
<keyword evidence="6" id="KW-0119">Carbohydrate metabolism</keyword>
<keyword evidence="4 16" id="KW-0418">Kinase</keyword>
<organism evidence="16 17">
    <name type="scientific">Vibrio diabolicus</name>
    <dbReference type="NCBI Taxonomy" id="50719"/>
    <lineage>
        <taxon>Bacteria</taxon>
        <taxon>Pseudomonadati</taxon>
        <taxon>Pseudomonadota</taxon>
        <taxon>Gammaproteobacteria</taxon>
        <taxon>Vibrionales</taxon>
        <taxon>Vibrionaceae</taxon>
        <taxon>Vibrio</taxon>
        <taxon>Vibrio diabolicus subgroup</taxon>
    </lineage>
</organism>
<dbReference type="Pfam" id="PF00294">
    <property type="entry name" value="PfkB"/>
    <property type="match status" value="1"/>
</dbReference>
<comment type="function">
    <text evidence="10">Catalyzes the phosphorylation of 2-keto-3-deoxygluconate (KDG) to produce 2-keto-3-deoxy-6-phosphogluconate (KDPG).</text>
</comment>
<dbReference type="GO" id="GO:0019698">
    <property type="term" value="P:D-galacturonate catabolic process"/>
    <property type="evidence" value="ECO:0007669"/>
    <property type="project" value="TreeGrafter"/>
</dbReference>
<evidence type="ECO:0000256" key="1">
    <source>
        <dbReference type="ARBA" id="ARBA00010688"/>
    </source>
</evidence>
<evidence type="ECO:0000256" key="11">
    <source>
        <dbReference type="ARBA" id="ARBA00066369"/>
    </source>
</evidence>
<dbReference type="RefSeq" id="WP_203346310.1">
    <property type="nucleotide sequence ID" value="NZ_CP069194.1"/>
</dbReference>
<keyword evidence="16" id="KW-0614">Plasmid</keyword>
<evidence type="ECO:0000256" key="14">
    <source>
        <dbReference type="ARBA" id="ARBA00080545"/>
    </source>
</evidence>
<dbReference type="GO" id="GO:0008673">
    <property type="term" value="F:2-dehydro-3-deoxygluconokinase activity"/>
    <property type="evidence" value="ECO:0007669"/>
    <property type="project" value="UniProtKB-EC"/>
</dbReference>
<comment type="similarity">
    <text evidence="1">Belongs to the carbohydrate kinase PfkB family.</text>
</comment>
<dbReference type="PROSITE" id="PS00584">
    <property type="entry name" value="PFKB_KINASES_2"/>
    <property type="match status" value="1"/>
</dbReference>
<evidence type="ECO:0000256" key="7">
    <source>
        <dbReference type="ARBA" id="ARBA00043951"/>
    </source>
</evidence>
<dbReference type="PANTHER" id="PTHR43085">
    <property type="entry name" value="HEXOKINASE FAMILY MEMBER"/>
    <property type="match status" value="1"/>
</dbReference>
<protein>
    <recommendedName>
        <fullName evidence="12">2-dehydro-3-deoxygluconokinase</fullName>
        <ecNumber evidence="11">2.7.1.45</ecNumber>
    </recommendedName>
    <alternativeName>
        <fullName evidence="13">2-keto-3-deoxygluconokinase</fullName>
    </alternativeName>
    <alternativeName>
        <fullName evidence="14">3-deoxy-2-oxo-D-gluconate kinase</fullName>
    </alternativeName>
    <alternativeName>
        <fullName evidence="8">KDG kinase</fullName>
    </alternativeName>
</protein>
<dbReference type="Proteomes" id="UP000596337">
    <property type="component" value="Plasmid pSLV18-213K"/>
</dbReference>
<keyword evidence="5" id="KW-0067">ATP-binding</keyword>
<dbReference type="InterPro" id="IPR029056">
    <property type="entry name" value="Ribokinase-like"/>
</dbReference>
<evidence type="ECO:0000256" key="10">
    <source>
        <dbReference type="ARBA" id="ARBA00054997"/>
    </source>
</evidence>